<organism evidence="5 6">
    <name type="scientific">Nocardioides thalensis</name>
    <dbReference type="NCBI Taxonomy" id="1914755"/>
    <lineage>
        <taxon>Bacteria</taxon>
        <taxon>Bacillati</taxon>
        <taxon>Actinomycetota</taxon>
        <taxon>Actinomycetes</taxon>
        <taxon>Propionibacteriales</taxon>
        <taxon>Nocardioidaceae</taxon>
        <taxon>Nocardioides</taxon>
    </lineage>
</organism>
<dbReference type="RefSeq" id="WP_218910838.1">
    <property type="nucleotide sequence ID" value="NZ_JACCFP010000001.1"/>
</dbReference>
<keyword evidence="2" id="KW-0812">Transmembrane</keyword>
<evidence type="ECO:0000259" key="3">
    <source>
        <dbReference type="Pfam" id="PF05223"/>
    </source>
</evidence>
<accession>A0A853C9J5</accession>
<dbReference type="InterPro" id="IPR007887">
    <property type="entry name" value="MecA_N"/>
</dbReference>
<dbReference type="EMBL" id="JACCFP010000001">
    <property type="protein sequence ID" value="NYJ03118.1"/>
    <property type="molecule type" value="Genomic_DNA"/>
</dbReference>
<dbReference type="Gene3D" id="3.10.450.50">
    <property type="match status" value="1"/>
</dbReference>
<dbReference type="InterPro" id="IPR018929">
    <property type="entry name" value="DUF2510"/>
</dbReference>
<evidence type="ECO:0000313" key="6">
    <source>
        <dbReference type="Proteomes" id="UP000530424"/>
    </source>
</evidence>
<feature type="domain" description="NTF2-like N-terminal transpeptidase" evidence="3">
    <location>
        <begin position="178"/>
        <end position="300"/>
    </location>
</feature>
<keyword evidence="6" id="KW-1185">Reference proteome</keyword>
<dbReference type="Proteomes" id="UP000530424">
    <property type="component" value="Unassembled WGS sequence"/>
</dbReference>
<protein>
    <recommendedName>
        <fullName evidence="7">DUF2510 domain-containing protein</fullName>
    </recommendedName>
</protein>
<feature type="domain" description="DUF2510" evidence="4">
    <location>
        <begin position="6"/>
        <end position="37"/>
    </location>
</feature>
<dbReference type="Pfam" id="PF05223">
    <property type="entry name" value="MecA_N"/>
    <property type="match status" value="1"/>
</dbReference>
<evidence type="ECO:0000256" key="1">
    <source>
        <dbReference type="SAM" id="MobiDB-lite"/>
    </source>
</evidence>
<feature type="transmembrane region" description="Helical" evidence="2">
    <location>
        <begin position="148"/>
        <end position="173"/>
    </location>
</feature>
<proteinExistence type="predicted"/>
<dbReference type="GO" id="GO:0046677">
    <property type="term" value="P:response to antibiotic"/>
    <property type="evidence" value="ECO:0007669"/>
    <property type="project" value="InterPro"/>
</dbReference>
<dbReference type="AlphaFoldDB" id="A0A853C9J5"/>
<gene>
    <name evidence="5" type="ORF">HNR19_003816</name>
</gene>
<evidence type="ECO:0008006" key="7">
    <source>
        <dbReference type="Google" id="ProtNLM"/>
    </source>
</evidence>
<comment type="caution">
    <text evidence="5">The sequence shown here is derived from an EMBL/GenBank/DDBJ whole genome shotgun (WGS) entry which is preliminary data.</text>
</comment>
<evidence type="ECO:0000256" key="2">
    <source>
        <dbReference type="SAM" id="Phobius"/>
    </source>
</evidence>
<feature type="region of interest" description="Disordered" evidence="1">
    <location>
        <begin position="1"/>
        <end position="122"/>
    </location>
</feature>
<reference evidence="5 6" key="1">
    <citation type="submission" date="2020-07" db="EMBL/GenBank/DDBJ databases">
        <title>Sequencing the genomes of 1000 actinobacteria strains.</title>
        <authorList>
            <person name="Klenk H.-P."/>
        </authorList>
    </citation>
    <scope>NUCLEOTIDE SEQUENCE [LARGE SCALE GENOMIC DNA]</scope>
    <source>
        <strain evidence="5 6">DSM 103833</strain>
    </source>
</reference>
<dbReference type="Pfam" id="PF10708">
    <property type="entry name" value="DUF2510"/>
    <property type="match status" value="1"/>
</dbReference>
<feature type="compositionally biased region" description="Low complexity" evidence="1">
    <location>
        <begin position="71"/>
        <end position="106"/>
    </location>
</feature>
<sequence length="308" mass="31456">MSNIPAGWYDDGQGGQRWWDGTQWTEHTQPGPAAPAAPESPARPTAPQSPAADMPTQIAPNRAADLGGGSPQQSPYGGTPSQPAYGGGAAPAQPAQLAQSPYGAPAQQPPAQQPYGAPAGGYGPPAGGGYGAPQYGAPPSSGGGNKKLLLLIGGGLAAVVLVVIFIAVLLAVLGGGGPKGVAEDYLEASADGDIQKVCELSSASSQKAIFDESGVDSCGDVEDAFNEQAAEGQSIDEFYEDIEVDYEVGEAKEDGDKATVDYTFSMEYTGDEEGAAEFINQDDAKGELTLVKEDGDWKVDEDTGGMIN</sequence>
<keyword evidence="2" id="KW-1133">Transmembrane helix</keyword>
<evidence type="ECO:0000313" key="5">
    <source>
        <dbReference type="EMBL" id="NYJ03118.1"/>
    </source>
</evidence>
<name>A0A853C9J5_9ACTN</name>
<evidence type="ECO:0000259" key="4">
    <source>
        <dbReference type="Pfam" id="PF10708"/>
    </source>
</evidence>
<keyword evidence="2" id="KW-0472">Membrane</keyword>
<feature type="compositionally biased region" description="Low complexity" evidence="1">
    <location>
        <begin position="7"/>
        <end position="46"/>
    </location>
</feature>